<dbReference type="Proteomes" id="UP000887226">
    <property type="component" value="Unassembled WGS sequence"/>
</dbReference>
<comment type="subcellular location">
    <subcellularLocation>
        <location evidence="1">Nucleus</location>
    </subcellularLocation>
</comment>
<evidence type="ECO:0000256" key="3">
    <source>
        <dbReference type="ARBA" id="ARBA00023242"/>
    </source>
</evidence>
<dbReference type="InterPro" id="IPR016024">
    <property type="entry name" value="ARM-type_fold"/>
</dbReference>
<keyword evidence="3" id="KW-0539">Nucleus</keyword>
<proteinExistence type="inferred from homology"/>
<dbReference type="InterPro" id="IPR007015">
    <property type="entry name" value="DNA_pol_V/MYBBP1A"/>
</dbReference>
<evidence type="ECO:0000256" key="4">
    <source>
        <dbReference type="SAM" id="MobiDB-lite"/>
    </source>
</evidence>
<feature type="region of interest" description="Disordered" evidence="4">
    <location>
        <begin position="1"/>
        <end position="45"/>
    </location>
</feature>
<evidence type="ECO:0000313" key="5">
    <source>
        <dbReference type="EMBL" id="KAG9243849.1"/>
    </source>
</evidence>
<feature type="region of interest" description="Disordered" evidence="4">
    <location>
        <begin position="752"/>
        <end position="791"/>
    </location>
</feature>
<comment type="similarity">
    <text evidence="2">Belongs to the MYBBP1A family.</text>
</comment>
<comment type="caution">
    <text evidence="5">The sequence shown here is derived from an EMBL/GenBank/DDBJ whole genome shotgun (WGS) entry which is preliminary data.</text>
</comment>
<feature type="region of interest" description="Disordered" evidence="4">
    <location>
        <begin position="717"/>
        <end position="740"/>
    </location>
</feature>
<dbReference type="EMBL" id="MU253947">
    <property type="protein sequence ID" value="KAG9243849.1"/>
    <property type="molecule type" value="Genomic_DNA"/>
</dbReference>
<accession>A0A9P7Z1U5</accession>
<dbReference type="GO" id="GO:0005730">
    <property type="term" value="C:nucleolus"/>
    <property type="evidence" value="ECO:0007669"/>
    <property type="project" value="InterPro"/>
</dbReference>
<dbReference type="GO" id="GO:0006355">
    <property type="term" value="P:regulation of DNA-templated transcription"/>
    <property type="evidence" value="ECO:0007669"/>
    <property type="project" value="InterPro"/>
</dbReference>
<dbReference type="PANTHER" id="PTHR13213">
    <property type="entry name" value="MYB-BINDING PROTEIN 1A FAMILY MEMBER"/>
    <property type="match status" value="1"/>
</dbReference>
<keyword evidence="6" id="KW-1185">Reference proteome</keyword>
<dbReference type="OrthoDB" id="342531at2759"/>
<sequence>MGSKRKRSNQEPVQVEQPAKKLQRSSKPAQLVSFDNAPFLDQPDRKSTEFKREVETYGLLADENEAQRLIAASAVVLGLLGGEGVELSTLQRHFERRLFRGLASGARAARLGFSIAITEILMELFGKRNLAETKYKGMTFEKVLGILLEKTKPDGDLSGQEEKDHALGLLFGLHTFVKANILFHQEDRWFIILDKLLELSNRKPWLREECGAVIVQAVSQMNASQAEKTLDKLIESGLAISPEGVGIWVTARDRFPDMKYPSKPWGPTGQPLDRLQTLSKALKESAINEQGSKNLQQAKQTGNWNPQLHFVWDIVLAKFLASLKQKDRAGAKSNFENFWKIAVDENLFSTTASRERKYWGFLLFQKVLQNPSSYAKLFPYIFSHNLVRCLINHSQDADRFLHRSAERSLKVLTQTVASTPNALPAILPRLVSGHGVYSFDRMTKSKTVESMLASVNNKNAMDVIQILLEPVLNVTGSEAEKDADTKRTILGDYLLAMIPKVQDLDGAHWIDEALLLMANFSYSDTLTCSPPLSQKTRELFRNRLTSSFTRLVSDIKGYVYPCSLLSKFAPDAIQMDADITKVKDYALLTLEKILKNAKKAKAKNQPPLQALALIYGLVIFQLYNSETESVSILDELKLCYNKLVRHKESEDDADVDASEVLVELLLSLVAKPSALLRKVAQHVFQAFMADITEGGLQLMTDVLGSGESLRGQQELFDQQPEDGEDMEDGSDNEGDSDIEMDSDVEIIDFNDSEGHLIGHLTDSSDAGEKEEDEEDEEESCEESEDESFKNDDEIQKLNAALALALGTHSHDPAAPAAEHSDSDADMTDSEMMALDSKLIEIFSARKNLPNKKQEAKNAKETMVNFKSRVLDLLEIYVKKQASNPLAMGILLPTLRLIRTTNAKPLINKAHGIISALQKASKEANKRGMGDIEEQLMLIREIHGDAAKNQSRGFAMAASTACIIVALNVWRHDKDNIGKVAAIYSGTSSGWMKGDLTIQPEFLTGWHNWVISIARSK</sequence>
<name>A0A9P7Z1U5_9HELO</name>
<dbReference type="GO" id="GO:0000182">
    <property type="term" value="F:rDNA binding"/>
    <property type="evidence" value="ECO:0007669"/>
    <property type="project" value="TreeGrafter"/>
</dbReference>
<protein>
    <submittedName>
        <fullName evidence="5">DNA polymerase phi-domain-containing protein</fullName>
    </submittedName>
</protein>
<evidence type="ECO:0000256" key="1">
    <source>
        <dbReference type="ARBA" id="ARBA00004123"/>
    </source>
</evidence>
<dbReference type="AlphaFoldDB" id="A0A9P7Z1U5"/>
<feature type="compositionally biased region" description="Acidic residues" evidence="4">
    <location>
        <begin position="719"/>
        <end position="740"/>
    </location>
</feature>
<organism evidence="5 6">
    <name type="scientific">Calycina marina</name>
    <dbReference type="NCBI Taxonomy" id="1763456"/>
    <lineage>
        <taxon>Eukaryota</taxon>
        <taxon>Fungi</taxon>
        <taxon>Dikarya</taxon>
        <taxon>Ascomycota</taxon>
        <taxon>Pezizomycotina</taxon>
        <taxon>Leotiomycetes</taxon>
        <taxon>Helotiales</taxon>
        <taxon>Pezizellaceae</taxon>
        <taxon>Calycina</taxon>
    </lineage>
</organism>
<dbReference type="SUPFAM" id="SSF48371">
    <property type="entry name" value="ARM repeat"/>
    <property type="match status" value="1"/>
</dbReference>
<evidence type="ECO:0000313" key="6">
    <source>
        <dbReference type="Proteomes" id="UP000887226"/>
    </source>
</evidence>
<evidence type="ECO:0000256" key="2">
    <source>
        <dbReference type="ARBA" id="ARBA00006809"/>
    </source>
</evidence>
<dbReference type="Pfam" id="PF04931">
    <property type="entry name" value="DNA_pol_phi"/>
    <property type="match status" value="1"/>
</dbReference>
<gene>
    <name evidence="5" type="ORF">BJ878DRAFT_508877</name>
</gene>
<reference evidence="5" key="1">
    <citation type="journal article" date="2021" name="IMA Fungus">
        <title>Genomic characterization of three marine fungi, including Emericellopsis atlantica sp. nov. with signatures of a generalist lifestyle and marine biomass degradation.</title>
        <authorList>
            <person name="Hagestad O.C."/>
            <person name="Hou L."/>
            <person name="Andersen J.H."/>
            <person name="Hansen E.H."/>
            <person name="Altermark B."/>
            <person name="Li C."/>
            <person name="Kuhnert E."/>
            <person name="Cox R.J."/>
            <person name="Crous P.W."/>
            <person name="Spatafora J.W."/>
            <person name="Lail K."/>
            <person name="Amirebrahimi M."/>
            <person name="Lipzen A."/>
            <person name="Pangilinan J."/>
            <person name="Andreopoulos W."/>
            <person name="Hayes R.D."/>
            <person name="Ng V."/>
            <person name="Grigoriev I.V."/>
            <person name="Jackson S.A."/>
            <person name="Sutton T.D.S."/>
            <person name="Dobson A.D.W."/>
            <person name="Rama T."/>
        </authorList>
    </citation>
    <scope>NUCLEOTIDE SEQUENCE</scope>
    <source>
        <strain evidence="5">TRa3180A</strain>
    </source>
</reference>
<feature type="compositionally biased region" description="Acidic residues" evidence="4">
    <location>
        <begin position="768"/>
        <end position="785"/>
    </location>
</feature>
<dbReference type="PANTHER" id="PTHR13213:SF2">
    <property type="entry name" value="MYB-BINDING PROTEIN 1A"/>
    <property type="match status" value="1"/>
</dbReference>